<dbReference type="EMBL" id="CAVLEF010000040">
    <property type="protein sequence ID" value="CAK1550002.1"/>
    <property type="molecule type" value="Genomic_DNA"/>
</dbReference>
<comment type="caution">
    <text evidence="2">The sequence shown here is derived from an EMBL/GenBank/DDBJ whole genome shotgun (WGS) entry which is preliminary data.</text>
</comment>
<feature type="region of interest" description="Disordered" evidence="1">
    <location>
        <begin position="44"/>
        <end position="70"/>
    </location>
</feature>
<reference evidence="2 3" key="1">
    <citation type="submission" date="2023-11" db="EMBL/GenBank/DDBJ databases">
        <authorList>
            <person name="Okamura Y."/>
        </authorList>
    </citation>
    <scope>NUCLEOTIDE SEQUENCE [LARGE SCALE GENOMIC DNA]</scope>
</reference>
<proteinExistence type="predicted"/>
<evidence type="ECO:0000256" key="1">
    <source>
        <dbReference type="SAM" id="MobiDB-lite"/>
    </source>
</evidence>
<dbReference type="Proteomes" id="UP001497472">
    <property type="component" value="Unassembled WGS sequence"/>
</dbReference>
<sequence length="70" mass="7037">MSLGPAKRALILSIVGVSGSEVRVPPAAIYGAARAVNSNGLSHHTALSPAGARLPTLEPPVPPIPPRNAP</sequence>
<gene>
    <name evidence="2" type="ORF">LNINA_LOCUS9254</name>
</gene>
<name>A0AAV1JKR8_9NEOP</name>
<evidence type="ECO:0000313" key="3">
    <source>
        <dbReference type="Proteomes" id="UP001497472"/>
    </source>
</evidence>
<protein>
    <submittedName>
        <fullName evidence="2">Uncharacterized protein</fullName>
    </submittedName>
</protein>
<keyword evidence="3" id="KW-1185">Reference proteome</keyword>
<accession>A0AAV1JKR8</accession>
<organism evidence="2 3">
    <name type="scientific">Leptosia nina</name>
    <dbReference type="NCBI Taxonomy" id="320188"/>
    <lineage>
        <taxon>Eukaryota</taxon>
        <taxon>Metazoa</taxon>
        <taxon>Ecdysozoa</taxon>
        <taxon>Arthropoda</taxon>
        <taxon>Hexapoda</taxon>
        <taxon>Insecta</taxon>
        <taxon>Pterygota</taxon>
        <taxon>Neoptera</taxon>
        <taxon>Endopterygota</taxon>
        <taxon>Lepidoptera</taxon>
        <taxon>Glossata</taxon>
        <taxon>Ditrysia</taxon>
        <taxon>Papilionoidea</taxon>
        <taxon>Pieridae</taxon>
        <taxon>Pierinae</taxon>
        <taxon>Leptosia</taxon>
    </lineage>
</organism>
<dbReference type="AlphaFoldDB" id="A0AAV1JKR8"/>
<evidence type="ECO:0000313" key="2">
    <source>
        <dbReference type="EMBL" id="CAK1550002.1"/>
    </source>
</evidence>
<feature type="compositionally biased region" description="Pro residues" evidence="1">
    <location>
        <begin position="57"/>
        <end position="70"/>
    </location>
</feature>